<accession>A0A5B9VYJ1</accession>
<sequence length="697" mass="76398">MKTRAAILICVVNWLPPGPSASCHAGDARPVPSFSIVVEKPHAWRPPFGLDRVGAPTTVRVEAAAPPGGRIWLAERERGRETARREIRFPGKAPFVATAAVAPDTTEAAVLVEEDGTPAGAARTAIERPPLEAEAAARPDRVVNPVDLGTILVPAGWLLLGPGQAGILEVAALSRVADRPHASVRARFASGSAAQAAALPLIRGKRARAEVRMAMPPGQSDRDTLRVELVGEDGTRLWGKDIPVMIVRRPPDLPRFGATYTKLRYDAPISVRDPATGAFSSLDYDRGWEPSLRDVVVSLPGGGRFVFWRGSSYIPFWAGLHNTGACYEWAEVITRRPGAVDCVEPLMDKELRYGRVEIVEATPALVHVRWTYESTDLNYKVWGDQAVEDYYFHPDGYGTRVVTLKTDPTTDYELCEFIILTPQGAYPFDALPENLVDALSLDGSKRSYRFPIRGEADTPRGGAPPAVYRLRPDRSSGPAAIAFNPGDRAFPKVVFGPFEDGGRLVTPCYWGSHWPLARGNATGSRIDDRIALTPCHNSVMSWASDRPEPISERRGIMVDTLGEARTMVVRRWAWLIGMTRDDDEHLLRRARAFANPPSLKLEGAEPASEGYAIERRALCLRVRRPDVTIALEPSVACVDPIFELDDAPRGALSVRRDGVPVPEADLAWDGRTLWLRGSFAARSRLDLHFESTTATTE</sequence>
<dbReference type="Proteomes" id="UP000324233">
    <property type="component" value="Chromosome"/>
</dbReference>
<organism evidence="1 2">
    <name type="scientific">Aquisphaera giovannonii</name>
    <dbReference type="NCBI Taxonomy" id="406548"/>
    <lineage>
        <taxon>Bacteria</taxon>
        <taxon>Pseudomonadati</taxon>
        <taxon>Planctomycetota</taxon>
        <taxon>Planctomycetia</taxon>
        <taxon>Isosphaerales</taxon>
        <taxon>Isosphaeraceae</taxon>
        <taxon>Aquisphaera</taxon>
    </lineage>
</organism>
<keyword evidence="2" id="KW-1185">Reference proteome</keyword>
<dbReference type="OrthoDB" id="9790247at2"/>
<evidence type="ECO:0000313" key="1">
    <source>
        <dbReference type="EMBL" id="QEH33436.1"/>
    </source>
</evidence>
<reference evidence="1 2" key="1">
    <citation type="submission" date="2019-08" db="EMBL/GenBank/DDBJ databases">
        <title>Deep-cultivation of Planctomycetes and their phenomic and genomic characterization uncovers novel biology.</title>
        <authorList>
            <person name="Wiegand S."/>
            <person name="Jogler M."/>
            <person name="Boedeker C."/>
            <person name="Pinto D."/>
            <person name="Vollmers J."/>
            <person name="Rivas-Marin E."/>
            <person name="Kohn T."/>
            <person name="Peeters S.H."/>
            <person name="Heuer A."/>
            <person name="Rast P."/>
            <person name="Oberbeckmann S."/>
            <person name="Bunk B."/>
            <person name="Jeske O."/>
            <person name="Meyerdierks A."/>
            <person name="Storesund J.E."/>
            <person name="Kallscheuer N."/>
            <person name="Luecker S."/>
            <person name="Lage O.M."/>
            <person name="Pohl T."/>
            <person name="Merkel B.J."/>
            <person name="Hornburger P."/>
            <person name="Mueller R.-W."/>
            <person name="Bruemmer F."/>
            <person name="Labrenz M."/>
            <person name="Spormann A.M."/>
            <person name="Op den Camp H."/>
            <person name="Overmann J."/>
            <person name="Amann R."/>
            <person name="Jetten M.S.M."/>
            <person name="Mascher T."/>
            <person name="Medema M.H."/>
            <person name="Devos D.P."/>
            <person name="Kaster A.-K."/>
            <person name="Ovreas L."/>
            <person name="Rohde M."/>
            <person name="Galperin M.Y."/>
            <person name="Jogler C."/>
        </authorList>
    </citation>
    <scope>NUCLEOTIDE SEQUENCE [LARGE SCALE GENOMIC DNA]</scope>
    <source>
        <strain evidence="1 2">OJF2</strain>
    </source>
</reference>
<dbReference type="KEGG" id="agv:OJF2_19380"/>
<dbReference type="AlphaFoldDB" id="A0A5B9VYJ1"/>
<proteinExistence type="predicted"/>
<name>A0A5B9VYJ1_9BACT</name>
<protein>
    <submittedName>
        <fullName evidence="1">Uncharacterized protein</fullName>
    </submittedName>
</protein>
<evidence type="ECO:0000313" key="2">
    <source>
        <dbReference type="Proteomes" id="UP000324233"/>
    </source>
</evidence>
<dbReference type="RefSeq" id="WP_148593305.1">
    <property type="nucleotide sequence ID" value="NZ_CP042997.1"/>
</dbReference>
<dbReference type="EMBL" id="CP042997">
    <property type="protein sequence ID" value="QEH33436.1"/>
    <property type="molecule type" value="Genomic_DNA"/>
</dbReference>
<gene>
    <name evidence="1" type="ORF">OJF2_19380</name>
</gene>